<keyword evidence="5 6" id="KW-0456">Lyase</keyword>
<evidence type="ECO:0000256" key="1">
    <source>
        <dbReference type="ARBA" id="ARBA00001946"/>
    </source>
</evidence>
<dbReference type="Proteomes" id="UP000297245">
    <property type="component" value="Unassembled WGS sequence"/>
</dbReference>
<dbReference type="SFLD" id="SFLDS00005">
    <property type="entry name" value="Isoprenoid_Synthase_Type_I"/>
    <property type="match status" value="1"/>
</dbReference>
<dbReference type="GO" id="GO:0010333">
    <property type="term" value="F:terpene synthase activity"/>
    <property type="evidence" value="ECO:0007669"/>
    <property type="project" value="InterPro"/>
</dbReference>
<keyword evidence="3 6" id="KW-0479">Metal-binding</keyword>
<evidence type="ECO:0000313" key="7">
    <source>
        <dbReference type="EMBL" id="THV00187.1"/>
    </source>
</evidence>
<gene>
    <name evidence="7" type="ORF">K435DRAFT_855029</name>
</gene>
<dbReference type="AlphaFoldDB" id="A0A4S8MCF9"/>
<dbReference type="Gene3D" id="1.10.600.10">
    <property type="entry name" value="Farnesyl Diphosphate Synthase"/>
    <property type="match status" value="1"/>
</dbReference>
<keyword evidence="8" id="KW-1185">Reference proteome</keyword>
<dbReference type="SFLD" id="SFLDG01020">
    <property type="entry name" value="Terpene_Cyclase_Like_2"/>
    <property type="match status" value="1"/>
</dbReference>
<dbReference type="InterPro" id="IPR008949">
    <property type="entry name" value="Isoprenoid_synthase_dom_sf"/>
</dbReference>
<dbReference type="SUPFAM" id="SSF48576">
    <property type="entry name" value="Terpenoid synthases"/>
    <property type="match status" value="1"/>
</dbReference>
<comment type="similarity">
    <text evidence="2 6">Belongs to the terpene synthase family.</text>
</comment>
<reference evidence="7 8" key="1">
    <citation type="journal article" date="2019" name="Nat. Ecol. Evol.">
        <title>Megaphylogeny resolves global patterns of mushroom evolution.</title>
        <authorList>
            <person name="Varga T."/>
            <person name="Krizsan K."/>
            <person name="Foldi C."/>
            <person name="Dima B."/>
            <person name="Sanchez-Garcia M."/>
            <person name="Sanchez-Ramirez S."/>
            <person name="Szollosi G.J."/>
            <person name="Szarkandi J.G."/>
            <person name="Papp V."/>
            <person name="Albert L."/>
            <person name="Andreopoulos W."/>
            <person name="Angelini C."/>
            <person name="Antonin V."/>
            <person name="Barry K.W."/>
            <person name="Bougher N.L."/>
            <person name="Buchanan P."/>
            <person name="Buyck B."/>
            <person name="Bense V."/>
            <person name="Catcheside P."/>
            <person name="Chovatia M."/>
            <person name="Cooper J."/>
            <person name="Damon W."/>
            <person name="Desjardin D."/>
            <person name="Finy P."/>
            <person name="Geml J."/>
            <person name="Haridas S."/>
            <person name="Hughes K."/>
            <person name="Justo A."/>
            <person name="Karasinski D."/>
            <person name="Kautmanova I."/>
            <person name="Kiss B."/>
            <person name="Kocsube S."/>
            <person name="Kotiranta H."/>
            <person name="LaButti K.M."/>
            <person name="Lechner B.E."/>
            <person name="Liimatainen K."/>
            <person name="Lipzen A."/>
            <person name="Lukacs Z."/>
            <person name="Mihaltcheva S."/>
            <person name="Morgado L.N."/>
            <person name="Niskanen T."/>
            <person name="Noordeloos M.E."/>
            <person name="Ohm R.A."/>
            <person name="Ortiz-Santana B."/>
            <person name="Ovrebo C."/>
            <person name="Racz N."/>
            <person name="Riley R."/>
            <person name="Savchenko A."/>
            <person name="Shiryaev A."/>
            <person name="Soop K."/>
            <person name="Spirin V."/>
            <person name="Szebenyi C."/>
            <person name="Tomsovsky M."/>
            <person name="Tulloss R.E."/>
            <person name="Uehling J."/>
            <person name="Grigoriev I.V."/>
            <person name="Vagvolgyi C."/>
            <person name="Papp T."/>
            <person name="Martin F.M."/>
            <person name="Miettinen O."/>
            <person name="Hibbett D.S."/>
            <person name="Nagy L.G."/>
        </authorList>
    </citation>
    <scope>NUCLEOTIDE SEQUENCE [LARGE SCALE GENOMIC DNA]</scope>
    <source>
        <strain evidence="7 8">CBS 962.96</strain>
    </source>
</reference>
<evidence type="ECO:0000313" key="8">
    <source>
        <dbReference type="Proteomes" id="UP000297245"/>
    </source>
</evidence>
<comment type="cofactor">
    <cofactor evidence="1 6">
        <name>Mg(2+)</name>
        <dbReference type="ChEBI" id="CHEBI:18420"/>
    </cofactor>
</comment>
<name>A0A4S8MCF9_DENBC</name>
<keyword evidence="4 6" id="KW-0460">Magnesium</keyword>
<evidence type="ECO:0000256" key="3">
    <source>
        <dbReference type="ARBA" id="ARBA00022723"/>
    </source>
</evidence>
<dbReference type="InterPro" id="IPR034686">
    <property type="entry name" value="Terpene_cyclase-like_2"/>
</dbReference>
<dbReference type="PANTHER" id="PTHR35201:SF4">
    <property type="entry name" value="BETA-PINACENE SYNTHASE-RELATED"/>
    <property type="match status" value="1"/>
</dbReference>
<dbReference type="Pfam" id="PF19086">
    <property type="entry name" value="Terpene_syn_C_2"/>
    <property type="match status" value="1"/>
</dbReference>
<evidence type="ECO:0000256" key="5">
    <source>
        <dbReference type="ARBA" id="ARBA00023239"/>
    </source>
</evidence>
<dbReference type="GO" id="GO:0008299">
    <property type="term" value="P:isoprenoid biosynthetic process"/>
    <property type="evidence" value="ECO:0007669"/>
    <property type="project" value="UniProtKB-ARBA"/>
</dbReference>
<proteinExistence type="inferred from homology"/>
<accession>A0A4S8MCF9</accession>
<evidence type="ECO:0000256" key="2">
    <source>
        <dbReference type="ARBA" id="ARBA00006333"/>
    </source>
</evidence>
<evidence type="ECO:0000256" key="4">
    <source>
        <dbReference type="ARBA" id="ARBA00022842"/>
    </source>
</evidence>
<dbReference type="GO" id="GO:0046872">
    <property type="term" value="F:metal ion binding"/>
    <property type="evidence" value="ECO:0007669"/>
    <property type="project" value="UniProtKB-KW"/>
</dbReference>
<protein>
    <recommendedName>
        <fullName evidence="6">Terpene synthase</fullName>
        <ecNumber evidence="6">4.2.3.-</ecNumber>
    </recommendedName>
</protein>
<dbReference type="OrthoDB" id="2861623at2759"/>
<sequence length="354" mass="40797">MVLELDVCTQACAPATATKVKSFAMPDLPAYFPYSLRRNEHEIAALKVTKNWFFQGCRDNLPGSKYTKAKVQYDLDNFAFLASTCYPEADRERIQTCSDFLILLFHLDDITDEMTPAQSDSTADIVMNTLRNPEGYTSPTRVGVLIKDFWTRFISTGSIDAQQRFIKAFDLYFKSIHNQSSYRQTGYIPPPDDYAQLRRDTSGCMMCYALTEYANNIDIPGTVMEHDAILGMQNASNDLVSFANDIYSFNLEQSKGDTHNMIAVLMYSEGIDLQTAVDCVAARCKEAMDDYYKHRERLPSWGIEIDRRVEIYADGLADWMIGVMRWSFVTYRYFRRDLQEVNESQVVRLWEREK</sequence>
<dbReference type="EC" id="4.2.3.-" evidence="6"/>
<dbReference type="PANTHER" id="PTHR35201">
    <property type="entry name" value="TERPENE SYNTHASE"/>
    <property type="match status" value="1"/>
</dbReference>
<dbReference type="EMBL" id="ML179108">
    <property type="protein sequence ID" value="THV00187.1"/>
    <property type="molecule type" value="Genomic_DNA"/>
</dbReference>
<organism evidence="7 8">
    <name type="scientific">Dendrothele bispora (strain CBS 962.96)</name>
    <dbReference type="NCBI Taxonomy" id="1314807"/>
    <lineage>
        <taxon>Eukaryota</taxon>
        <taxon>Fungi</taxon>
        <taxon>Dikarya</taxon>
        <taxon>Basidiomycota</taxon>
        <taxon>Agaricomycotina</taxon>
        <taxon>Agaricomycetes</taxon>
        <taxon>Agaricomycetidae</taxon>
        <taxon>Agaricales</taxon>
        <taxon>Agaricales incertae sedis</taxon>
        <taxon>Dendrothele</taxon>
    </lineage>
</organism>
<evidence type="ECO:0000256" key="6">
    <source>
        <dbReference type="RuleBase" id="RU366034"/>
    </source>
</evidence>